<keyword evidence="7" id="KW-0411">Iron-sulfur</keyword>
<evidence type="ECO:0000256" key="1">
    <source>
        <dbReference type="ARBA" id="ARBA00022448"/>
    </source>
</evidence>
<gene>
    <name evidence="9" type="ORF">IAB04_05280</name>
</gene>
<dbReference type="EMBL" id="DVND01000138">
    <property type="protein sequence ID" value="HIU48755.1"/>
    <property type="molecule type" value="Genomic_DNA"/>
</dbReference>
<evidence type="ECO:0000256" key="7">
    <source>
        <dbReference type="ARBA" id="ARBA00023014"/>
    </source>
</evidence>
<comment type="caution">
    <text evidence="9">The sequence shown here is derived from an EMBL/GenBank/DDBJ whole genome shotgun (WGS) entry which is preliminary data.</text>
</comment>
<reference evidence="9" key="2">
    <citation type="journal article" date="2021" name="PeerJ">
        <title>Extensive microbial diversity within the chicken gut microbiome revealed by metagenomics and culture.</title>
        <authorList>
            <person name="Gilroy R."/>
            <person name="Ravi A."/>
            <person name="Getino M."/>
            <person name="Pursley I."/>
            <person name="Horton D.L."/>
            <person name="Alikhan N.F."/>
            <person name="Baker D."/>
            <person name="Gharbi K."/>
            <person name="Hall N."/>
            <person name="Watson M."/>
            <person name="Adriaenssens E.M."/>
            <person name="Foster-Nyarko E."/>
            <person name="Jarju S."/>
            <person name="Secka A."/>
            <person name="Antonio M."/>
            <person name="Oren A."/>
            <person name="Chaudhuri R.R."/>
            <person name="La Ragione R."/>
            <person name="Hildebrand F."/>
            <person name="Pallen M.J."/>
        </authorList>
    </citation>
    <scope>NUCLEOTIDE SEQUENCE</scope>
    <source>
        <strain evidence="9">ChiSjej4B22-9803</strain>
    </source>
</reference>
<sequence>MKRVYADEKWCLGCHLCEYNCAFANSGQDNMVRALKDKPIYPRIHVEENDNITYAVSCRHCEDPICVKSCISGALSKQDGVVKIDREKCIGCLTCILVCPYGALSQGEAGVVQKCELCLENACGAPACVAGCPNRALVYEERGEAE</sequence>
<evidence type="ECO:0000256" key="4">
    <source>
        <dbReference type="ARBA" id="ARBA00022737"/>
    </source>
</evidence>
<protein>
    <submittedName>
        <fullName evidence="9">4Fe-4S binding protein</fullName>
    </submittedName>
</protein>
<keyword evidence="4" id="KW-0677">Repeat</keyword>
<dbReference type="Gene3D" id="3.30.70.20">
    <property type="match status" value="2"/>
</dbReference>
<dbReference type="GO" id="GO:0051539">
    <property type="term" value="F:4 iron, 4 sulfur cluster binding"/>
    <property type="evidence" value="ECO:0007669"/>
    <property type="project" value="UniProtKB-KW"/>
</dbReference>
<keyword evidence="5" id="KW-0249">Electron transport</keyword>
<reference evidence="9" key="1">
    <citation type="submission" date="2020-10" db="EMBL/GenBank/DDBJ databases">
        <authorList>
            <person name="Gilroy R."/>
        </authorList>
    </citation>
    <scope>NUCLEOTIDE SEQUENCE</scope>
    <source>
        <strain evidence="9">ChiSjej4B22-9803</strain>
    </source>
</reference>
<dbReference type="PROSITE" id="PS00198">
    <property type="entry name" value="4FE4S_FER_1"/>
    <property type="match status" value="1"/>
</dbReference>
<name>A0A9D1S6I0_9FIRM</name>
<proteinExistence type="predicted"/>
<keyword evidence="2" id="KW-0004">4Fe-4S</keyword>
<keyword evidence="6" id="KW-0408">Iron</keyword>
<dbReference type="GO" id="GO:0046872">
    <property type="term" value="F:metal ion binding"/>
    <property type="evidence" value="ECO:0007669"/>
    <property type="project" value="UniProtKB-KW"/>
</dbReference>
<evidence type="ECO:0000313" key="10">
    <source>
        <dbReference type="Proteomes" id="UP000824111"/>
    </source>
</evidence>
<evidence type="ECO:0000256" key="3">
    <source>
        <dbReference type="ARBA" id="ARBA00022723"/>
    </source>
</evidence>
<evidence type="ECO:0000256" key="5">
    <source>
        <dbReference type="ARBA" id="ARBA00022982"/>
    </source>
</evidence>
<evidence type="ECO:0000256" key="6">
    <source>
        <dbReference type="ARBA" id="ARBA00023004"/>
    </source>
</evidence>
<dbReference type="Proteomes" id="UP000824111">
    <property type="component" value="Unassembled WGS sequence"/>
</dbReference>
<evidence type="ECO:0000256" key="2">
    <source>
        <dbReference type="ARBA" id="ARBA00022485"/>
    </source>
</evidence>
<dbReference type="SUPFAM" id="SSF54862">
    <property type="entry name" value="4Fe-4S ferredoxins"/>
    <property type="match status" value="1"/>
</dbReference>
<dbReference type="Pfam" id="PF13247">
    <property type="entry name" value="Fer4_11"/>
    <property type="match status" value="1"/>
</dbReference>
<dbReference type="PANTHER" id="PTHR43177:SF5">
    <property type="entry name" value="ANAEROBIC DIMETHYL SULFOXIDE REDUCTASE CHAIN B-RELATED"/>
    <property type="match status" value="1"/>
</dbReference>
<accession>A0A9D1S6I0</accession>
<dbReference type="InterPro" id="IPR017896">
    <property type="entry name" value="4Fe4S_Fe-S-bd"/>
</dbReference>
<dbReference type="AlphaFoldDB" id="A0A9D1S6I0"/>
<evidence type="ECO:0000313" key="9">
    <source>
        <dbReference type="EMBL" id="HIU48755.1"/>
    </source>
</evidence>
<dbReference type="InterPro" id="IPR017900">
    <property type="entry name" value="4Fe4S_Fe_S_CS"/>
</dbReference>
<organism evidence="9 10">
    <name type="scientific">Candidatus Avimonoglobus intestinipullorum</name>
    <dbReference type="NCBI Taxonomy" id="2840699"/>
    <lineage>
        <taxon>Bacteria</taxon>
        <taxon>Bacillati</taxon>
        <taxon>Bacillota</taxon>
        <taxon>Clostridia</taxon>
        <taxon>Eubacteriales</taxon>
        <taxon>Candidatus Avimonoglobus</taxon>
    </lineage>
</organism>
<evidence type="ECO:0000259" key="8">
    <source>
        <dbReference type="PROSITE" id="PS51379"/>
    </source>
</evidence>
<dbReference type="InterPro" id="IPR050954">
    <property type="entry name" value="ET_IronSulfur_Cluster-Binding"/>
</dbReference>
<feature type="domain" description="4Fe-4S ferredoxin-type" evidence="8">
    <location>
        <begin position="80"/>
        <end position="109"/>
    </location>
</feature>
<dbReference type="PANTHER" id="PTHR43177">
    <property type="entry name" value="PROTEIN NRFC"/>
    <property type="match status" value="1"/>
</dbReference>
<dbReference type="PROSITE" id="PS51379">
    <property type="entry name" value="4FE4S_FER_2"/>
    <property type="match status" value="1"/>
</dbReference>
<keyword evidence="1" id="KW-0813">Transport</keyword>
<keyword evidence="3" id="KW-0479">Metal-binding</keyword>